<name>A0A448X931_9PLAT</name>
<accession>A0A448X931</accession>
<dbReference type="Proteomes" id="UP000784294">
    <property type="component" value="Unassembled WGS sequence"/>
</dbReference>
<organism evidence="10 11">
    <name type="scientific">Protopolystoma xenopodis</name>
    <dbReference type="NCBI Taxonomy" id="117903"/>
    <lineage>
        <taxon>Eukaryota</taxon>
        <taxon>Metazoa</taxon>
        <taxon>Spiralia</taxon>
        <taxon>Lophotrochozoa</taxon>
        <taxon>Platyhelminthes</taxon>
        <taxon>Monogenea</taxon>
        <taxon>Polyopisthocotylea</taxon>
        <taxon>Polystomatidea</taxon>
        <taxon>Polystomatidae</taxon>
        <taxon>Protopolystoma</taxon>
    </lineage>
</organism>
<evidence type="ECO:0000256" key="3">
    <source>
        <dbReference type="ARBA" id="ARBA00022679"/>
    </source>
</evidence>
<keyword evidence="11" id="KW-1185">Reference proteome</keyword>
<keyword evidence="6" id="KW-0067">ATP-binding</keyword>
<comment type="catalytic activity">
    <reaction evidence="8">
        <text>L-seryl-[protein] + ATP = O-phospho-L-seryl-[protein] + ADP + H(+)</text>
        <dbReference type="Rhea" id="RHEA:17989"/>
        <dbReference type="Rhea" id="RHEA-COMP:9863"/>
        <dbReference type="Rhea" id="RHEA-COMP:11604"/>
        <dbReference type="ChEBI" id="CHEBI:15378"/>
        <dbReference type="ChEBI" id="CHEBI:29999"/>
        <dbReference type="ChEBI" id="CHEBI:30616"/>
        <dbReference type="ChEBI" id="CHEBI:83421"/>
        <dbReference type="ChEBI" id="CHEBI:456216"/>
        <dbReference type="EC" id="2.7.11.1"/>
    </reaction>
</comment>
<dbReference type="Pfam" id="PF12202">
    <property type="entry name" value="OSR1_C"/>
    <property type="match status" value="1"/>
</dbReference>
<sequence length="76" mass="8458">MRKRNPKQNNELQDISFNYVPDRDSADVLARELVEADLLDGCDLLLVAHNMSELIANPSAKERVFPLVSSLICTGS</sequence>
<evidence type="ECO:0000256" key="8">
    <source>
        <dbReference type="ARBA" id="ARBA00048679"/>
    </source>
</evidence>
<keyword evidence="3" id="KW-0808">Transferase</keyword>
<evidence type="ECO:0000313" key="11">
    <source>
        <dbReference type="Proteomes" id="UP000784294"/>
    </source>
</evidence>
<keyword evidence="5" id="KW-0418">Kinase</keyword>
<evidence type="ECO:0000313" key="10">
    <source>
        <dbReference type="EMBL" id="VEL31044.1"/>
    </source>
</evidence>
<dbReference type="OrthoDB" id="8693905at2759"/>
<dbReference type="EMBL" id="CAAALY010117992">
    <property type="protein sequence ID" value="VEL31044.1"/>
    <property type="molecule type" value="Genomic_DNA"/>
</dbReference>
<protein>
    <recommendedName>
        <fullName evidence="1">non-specific serine/threonine protein kinase</fullName>
        <ecNumber evidence="1">2.7.11.1</ecNumber>
    </recommendedName>
</protein>
<evidence type="ECO:0000256" key="5">
    <source>
        <dbReference type="ARBA" id="ARBA00022777"/>
    </source>
</evidence>
<dbReference type="InterPro" id="IPR024678">
    <property type="entry name" value="Kinase_OSR1/WNK_CCT"/>
</dbReference>
<keyword evidence="2" id="KW-0723">Serine/threonine-protein kinase</keyword>
<evidence type="ECO:0000256" key="2">
    <source>
        <dbReference type="ARBA" id="ARBA00022527"/>
    </source>
</evidence>
<keyword evidence="4" id="KW-0547">Nucleotide-binding</keyword>
<evidence type="ECO:0000256" key="7">
    <source>
        <dbReference type="ARBA" id="ARBA00047899"/>
    </source>
</evidence>
<comment type="caution">
    <text evidence="10">The sequence shown here is derived from an EMBL/GenBank/DDBJ whole genome shotgun (WGS) entry which is preliminary data.</text>
</comment>
<dbReference type="EC" id="2.7.11.1" evidence="1"/>
<gene>
    <name evidence="10" type="ORF">PXEA_LOCUS24484</name>
</gene>
<reference evidence="10" key="1">
    <citation type="submission" date="2018-11" db="EMBL/GenBank/DDBJ databases">
        <authorList>
            <consortium name="Pathogen Informatics"/>
        </authorList>
    </citation>
    <scope>NUCLEOTIDE SEQUENCE</scope>
</reference>
<evidence type="ECO:0000256" key="4">
    <source>
        <dbReference type="ARBA" id="ARBA00022741"/>
    </source>
</evidence>
<evidence type="ECO:0000256" key="6">
    <source>
        <dbReference type="ARBA" id="ARBA00022840"/>
    </source>
</evidence>
<feature type="domain" description="Serine/threonine-protein kinase OSR1/WNK CCT" evidence="9">
    <location>
        <begin position="4"/>
        <end position="56"/>
    </location>
</feature>
<evidence type="ECO:0000256" key="1">
    <source>
        <dbReference type="ARBA" id="ARBA00012513"/>
    </source>
</evidence>
<proteinExistence type="predicted"/>
<dbReference type="AlphaFoldDB" id="A0A448X931"/>
<dbReference type="Gene3D" id="3.10.20.90">
    <property type="entry name" value="Phosphatidylinositol 3-kinase Catalytic Subunit, Chain A, domain 1"/>
    <property type="match status" value="1"/>
</dbReference>
<evidence type="ECO:0000259" key="9">
    <source>
        <dbReference type="Pfam" id="PF12202"/>
    </source>
</evidence>
<dbReference type="GO" id="GO:0004674">
    <property type="term" value="F:protein serine/threonine kinase activity"/>
    <property type="evidence" value="ECO:0007669"/>
    <property type="project" value="UniProtKB-KW"/>
</dbReference>
<dbReference type="GO" id="GO:0005524">
    <property type="term" value="F:ATP binding"/>
    <property type="evidence" value="ECO:0007669"/>
    <property type="project" value="UniProtKB-KW"/>
</dbReference>
<comment type="catalytic activity">
    <reaction evidence="7">
        <text>L-threonyl-[protein] + ATP = O-phospho-L-threonyl-[protein] + ADP + H(+)</text>
        <dbReference type="Rhea" id="RHEA:46608"/>
        <dbReference type="Rhea" id="RHEA-COMP:11060"/>
        <dbReference type="Rhea" id="RHEA-COMP:11605"/>
        <dbReference type="ChEBI" id="CHEBI:15378"/>
        <dbReference type="ChEBI" id="CHEBI:30013"/>
        <dbReference type="ChEBI" id="CHEBI:30616"/>
        <dbReference type="ChEBI" id="CHEBI:61977"/>
        <dbReference type="ChEBI" id="CHEBI:456216"/>
        <dbReference type="EC" id="2.7.11.1"/>
    </reaction>
</comment>